<dbReference type="SUPFAM" id="SSF50044">
    <property type="entry name" value="SH3-domain"/>
    <property type="match status" value="1"/>
</dbReference>
<sequence>MNKFMDKITHGRKLSRKSNTPGAMNTETELSEVKRFYSQFEPKMMACLQPSNRVRAQMAIKNLGGKSKNQNLYPYEEKHFASFVNKQSEHIGGNLRGALQAMGVTYQQVADLKSTRDSSIKTDVIKPMNEITLKELSNLQKLRKTCSDAQRELTAAEKNRNNVGDQASIERREKALRAHTEANTRLQNAISDFRRDEPKRLLVLQSAAEIQLDYYKKAMEAFQNLVQELSSIQSNATYNVENQPSTLNNFGEYGVSQGGSQMTSDFGFTATVKRNESHDNYSSNAGAKTGRCRALYEFEAETDDDLPLQKGDIVTIIQQVDNQWFYGECNGRKGHFPVEYVEVLEPLN</sequence>
<dbReference type="InterPro" id="IPR036028">
    <property type="entry name" value="SH3-like_dom_sf"/>
</dbReference>
<evidence type="ECO:0000256" key="4">
    <source>
        <dbReference type="ARBA" id="ARBA00023054"/>
    </source>
</evidence>
<dbReference type="InterPro" id="IPR027267">
    <property type="entry name" value="AH/BAR_dom_sf"/>
</dbReference>
<evidence type="ECO:0000256" key="7">
    <source>
        <dbReference type="SAM" id="Coils"/>
    </source>
</evidence>
<dbReference type="Gene3D" id="2.30.30.40">
    <property type="entry name" value="SH3 Domains"/>
    <property type="match status" value="1"/>
</dbReference>
<evidence type="ECO:0000256" key="6">
    <source>
        <dbReference type="PROSITE-ProRule" id="PRU00192"/>
    </source>
</evidence>
<protein>
    <submittedName>
        <fullName evidence="10">SH3 domain-containing protein</fullName>
    </submittedName>
</protein>
<feature type="coiled-coil region" evidence="7">
    <location>
        <begin position="139"/>
        <end position="189"/>
    </location>
</feature>
<dbReference type="PRINTS" id="PR00499">
    <property type="entry name" value="P67PHOX"/>
</dbReference>
<dbReference type="InterPro" id="IPR004148">
    <property type="entry name" value="BAR_dom"/>
</dbReference>
<dbReference type="PRINTS" id="PR00452">
    <property type="entry name" value="SH3DOMAIN"/>
</dbReference>
<reference evidence="10" key="1">
    <citation type="submission" date="2019-11" db="UniProtKB">
        <authorList>
            <consortium name="WormBaseParasite"/>
        </authorList>
    </citation>
    <scope>IDENTIFICATION</scope>
</reference>
<accession>A0A5K3EK64</accession>
<keyword evidence="3 6" id="KW-0728">SH3 domain</keyword>
<feature type="region of interest" description="Disordered" evidence="8">
    <location>
        <begin position="1"/>
        <end position="27"/>
    </location>
</feature>
<evidence type="ECO:0000256" key="5">
    <source>
        <dbReference type="ARBA" id="ARBA00023136"/>
    </source>
</evidence>
<organism evidence="10">
    <name type="scientific">Mesocestoides corti</name>
    <name type="common">Flatworm</name>
    <dbReference type="NCBI Taxonomy" id="53468"/>
    <lineage>
        <taxon>Eukaryota</taxon>
        <taxon>Metazoa</taxon>
        <taxon>Spiralia</taxon>
        <taxon>Lophotrochozoa</taxon>
        <taxon>Platyhelminthes</taxon>
        <taxon>Cestoda</taxon>
        <taxon>Eucestoda</taxon>
        <taxon>Cyclophyllidea</taxon>
        <taxon>Mesocestoididae</taxon>
        <taxon>Mesocestoides</taxon>
    </lineage>
</organism>
<dbReference type="Pfam" id="PF00018">
    <property type="entry name" value="SH3_1"/>
    <property type="match status" value="1"/>
</dbReference>
<name>A0A5K3EK64_MESCO</name>
<dbReference type="Gene3D" id="1.20.1270.60">
    <property type="entry name" value="Arfaptin homology (AH) domain/BAR domain"/>
    <property type="match status" value="1"/>
</dbReference>
<feature type="domain" description="SH3" evidence="9">
    <location>
        <begin position="287"/>
        <end position="346"/>
    </location>
</feature>
<keyword evidence="4 7" id="KW-0175">Coiled coil</keyword>
<dbReference type="SUPFAM" id="SSF103657">
    <property type="entry name" value="BAR/IMD domain-like"/>
    <property type="match status" value="1"/>
</dbReference>
<dbReference type="GO" id="GO:0005737">
    <property type="term" value="C:cytoplasm"/>
    <property type="evidence" value="ECO:0007669"/>
    <property type="project" value="InterPro"/>
</dbReference>
<dbReference type="PANTHER" id="PTHR14167:SF81">
    <property type="entry name" value="ENDOPHILIN-A"/>
    <property type="match status" value="1"/>
</dbReference>
<dbReference type="AlphaFoldDB" id="A0A5K3EK64"/>
<evidence type="ECO:0000256" key="3">
    <source>
        <dbReference type="ARBA" id="ARBA00022443"/>
    </source>
</evidence>
<dbReference type="InterPro" id="IPR050384">
    <property type="entry name" value="Endophilin_SH3RF"/>
</dbReference>
<dbReference type="InterPro" id="IPR001452">
    <property type="entry name" value="SH3_domain"/>
</dbReference>
<dbReference type="Pfam" id="PF03114">
    <property type="entry name" value="BAR"/>
    <property type="match status" value="1"/>
</dbReference>
<dbReference type="SMART" id="SM00326">
    <property type="entry name" value="SH3"/>
    <property type="match status" value="1"/>
</dbReference>
<evidence type="ECO:0000313" key="10">
    <source>
        <dbReference type="WBParaSite" id="MCU_001160-RA"/>
    </source>
</evidence>
<dbReference type="WBParaSite" id="MCU_001160-RA">
    <property type="protein sequence ID" value="MCU_001160-RA"/>
    <property type="gene ID" value="MCU_001160"/>
</dbReference>
<dbReference type="PANTHER" id="PTHR14167">
    <property type="entry name" value="SH3 DOMAIN-CONTAINING"/>
    <property type="match status" value="1"/>
</dbReference>
<feature type="compositionally biased region" description="Polar residues" evidence="8">
    <location>
        <begin position="17"/>
        <end position="27"/>
    </location>
</feature>
<dbReference type="PROSITE" id="PS50002">
    <property type="entry name" value="SH3"/>
    <property type="match status" value="1"/>
</dbReference>
<evidence type="ECO:0000256" key="1">
    <source>
        <dbReference type="ARBA" id="ARBA00004170"/>
    </source>
</evidence>
<evidence type="ECO:0000256" key="2">
    <source>
        <dbReference type="ARBA" id="ARBA00006697"/>
    </source>
</evidence>
<dbReference type="FunFam" id="2.30.30.40:FF:000072">
    <property type="entry name" value="Unconventional Myosin IB"/>
    <property type="match status" value="1"/>
</dbReference>
<evidence type="ECO:0000259" key="9">
    <source>
        <dbReference type="PROSITE" id="PS50002"/>
    </source>
</evidence>
<evidence type="ECO:0000256" key="8">
    <source>
        <dbReference type="SAM" id="MobiDB-lite"/>
    </source>
</evidence>
<proteinExistence type="inferred from homology"/>
<keyword evidence="5" id="KW-0472">Membrane</keyword>
<comment type="subcellular location">
    <subcellularLocation>
        <location evidence="1">Membrane</location>
        <topology evidence="1">Peripheral membrane protein</topology>
    </subcellularLocation>
</comment>
<comment type="similarity">
    <text evidence="2">Belongs to the endophilin family.</text>
</comment>